<dbReference type="Gene3D" id="3.40.50.720">
    <property type="entry name" value="NAD(P)-binding Rossmann-like Domain"/>
    <property type="match status" value="1"/>
</dbReference>
<dbReference type="GO" id="GO:0016020">
    <property type="term" value="C:membrane"/>
    <property type="evidence" value="ECO:0007669"/>
    <property type="project" value="TreeGrafter"/>
</dbReference>
<reference evidence="6 7" key="1">
    <citation type="submission" date="2016-10" db="EMBL/GenBank/DDBJ databases">
        <title>Draft Genome sequence of Alkanindiges sp. strain H1.</title>
        <authorList>
            <person name="Subhash Y."/>
            <person name="Lee S."/>
        </authorList>
    </citation>
    <scope>NUCLEOTIDE SEQUENCE [LARGE SCALE GENOMIC DNA]</scope>
    <source>
        <strain evidence="6 7">H1</strain>
    </source>
</reference>
<dbReference type="SUPFAM" id="SSF51735">
    <property type="entry name" value="NAD(P)-binding Rossmann-fold domains"/>
    <property type="match status" value="1"/>
</dbReference>
<dbReference type="PANTHER" id="PTHR44196">
    <property type="entry name" value="DEHYDROGENASE/REDUCTASE SDR FAMILY MEMBER 7B"/>
    <property type="match status" value="1"/>
</dbReference>
<feature type="compositionally biased region" description="Low complexity" evidence="4">
    <location>
        <begin position="262"/>
        <end position="271"/>
    </location>
</feature>
<evidence type="ECO:0000256" key="3">
    <source>
        <dbReference type="RuleBase" id="RU000363"/>
    </source>
</evidence>
<protein>
    <submittedName>
        <fullName evidence="6">Oxidoreductase</fullName>
    </submittedName>
</protein>
<accession>A0A1S8CRT2</accession>
<sequence>MDHGSLVVVLTGASSGIGKATALQLAKYGTALVLASRRTGLLESVAKECGNAIAVTTDVSKPQDVEQLAQAAIAQFGKIDVWINNAGIGAAGRFEEVPLEDHLRVIETSLQGVIIGSHVALNQFKQQGYGTLINVGSAAGKVPMPYFASYITAKFGVVGLGEALYQELKTEKIKDIHVCTVNPWVTDTPWFEHAANYTGHVIRMPLPDDPLNVAKAIIELIDNPREEAHVGLTKAEILSHQLMPQLTESLTALMTSSRIGEGPVVSPSSGSLHQPMSNTSSITGQQRQPQPDE</sequence>
<dbReference type="InterPro" id="IPR036291">
    <property type="entry name" value="NAD(P)-bd_dom_sf"/>
</dbReference>
<dbReference type="PRINTS" id="PR00081">
    <property type="entry name" value="GDHRDH"/>
</dbReference>
<dbReference type="Pfam" id="PF00106">
    <property type="entry name" value="adh_short"/>
    <property type="match status" value="1"/>
</dbReference>
<evidence type="ECO:0000259" key="5">
    <source>
        <dbReference type="SMART" id="SM00822"/>
    </source>
</evidence>
<comment type="caution">
    <text evidence="6">The sequence shown here is derived from an EMBL/GenBank/DDBJ whole genome shotgun (WGS) entry which is preliminary data.</text>
</comment>
<dbReference type="Proteomes" id="UP000192132">
    <property type="component" value="Unassembled WGS sequence"/>
</dbReference>
<keyword evidence="7" id="KW-1185">Reference proteome</keyword>
<name>A0A1S8CRT2_9GAMM</name>
<proteinExistence type="inferred from homology"/>
<dbReference type="SMART" id="SM00822">
    <property type="entry name" value="PKS_KR"/>
    <property type="match status" value="1"/>
</dbReference>
<feature type="region of interest" description="Disordered" evidence="4">
    <location>
        <begin position="260"/>
        <end position="293"/>
    </location>
</feature>
<evidence type="ECO:0000256" key="2">
    <source>
        <dbReference type="ARBA" id="ARBA00023002"/>
    </source>
</evidence>
<keyword evidence="2" id="KW-0560">Oxidoreductase</keyword>
<dbReference type="AlphaFoldDB" id="A0A1S8CRT2"/>
<gene>
    <name evidence="6" type="ORF">BKE30_14325</name>
</gene>
<dbReference type="GO" id="GO:0016491">
    <property type="term" value="F:oxidoreductase activity"/>
    <property type="evidence" value="ECO:0007669"/>
    <property type="project" value="UniProtKB-KW"/>
</dbReference>
<dbReference type="STRING" id="1907941.BKE30_14325"/>
<dbReference type="EMBL" id="MLCN01000052">
    <property type="protein sequence ID" value="ONG37526.1"/>
    <property type="molecule type" value="Genomic_DNA"/>
</dbReference>
<dbReference type="PRINTS" id="PR00080">
    <property type="entry name" value="SDRFAMILY"/>
</dbReference>
<evidence type="ECO:0000256" key="4">
    <source>
        <dbReference type="SAM" id="MobiDB-lite"/>
    </source>
</evidence>
<organism evidence="6 7">
    <name type="scientific">Alkanindiges hydrocarboniclasticus</name>
    <dbReference type="NCBI Taxonomy" id="1907941"/>
    <lineage>
        <taxon>Bacteria</taxon>
        <taxon>Pseudomonadati</taxon>
        <taxon>Pseudomonadota</taxon>
        <taxon>Gammaproteobacteria</taxon>
        <taxon>Moraxellales</taxon>
        <taxon>Moraxellaceae</taxon>
        <taxon>Alkanindiges</taxon>
    </lineage>
</organism>
<evidence type="ECO:0000313" key="6">
    <source>
        <dbReference type="EMBL" id="ONG37526.1"/>
    </source>
</evidence>
<feature type="domain" description="Ketoreductase" evidence="5">
    <location>
        <begin position="6"/>
        <end position="167"/>
    </location>
</feature>
<feature type="compositionally biased region" description="Polar residues" evidence="4">
    <location>
        <begin position="272"/>
        <end position="293"/>
    </location>
</feature>
<evidence type="ECO:0000256" key="1">
    <source>
        <dbReference type="ARBA" id="ARBA00006484"/>
    </source>
</evidence>
<evidence type="ECO:0000313" key="7">
    <source>
        <dbReference type="Proteomes" id="UP000192132"/>
    </source>
</evidence>
<dbReference type="PANTHER" id="PTHR44196:SF1">
    <property type="entry name" value="DEHYDROGENASE_REDUCTASE SDR FAMILY MEMBER 7B"/>
    <property type="match status" value="1"/>
</dbReference>
<comment type="similarity">
    <text evidence="1 3">Belongs to the short-chain dehydrogenases/reductases (SDR) family.</text>
</comment>
<dbReference type="InterPro" id="IPR057326">
    <property type="entry name" value="KR_dom"/>
</dbReference>
<dbReference type="InterPro" id="IPR002347">
    <property type="entry name" value="SDR_fam"/>
</dbReference>